<dbReference type="Proteomes" id="UP000011713">
    <property type="component" value="Unassembled WGS sequence"/>
</dbReference>
<dbReference type="VEuPathDB" id="FungiDB:HpaG802649"/>
<dbReference type="PANTHER" id="PTHR33889:SF7">
    <property type="entry name" value="OS04G0681850 PROTEIN"/>
    <property type="match status" value="1"/>
</dbReference>
<name>M4B8P2_HYAAE</name>
<evidence type="ECO:0000313" key="2">
    <source>
        <dbReference type="Proteomes" id="UP000011713"/>
    </source>
</evidence>
<evidence type="ECO:0008006" key="3">
    <source>
        <dbReference type="Google" id="ProtNLM"/>
    </source>
</evidence>
<proteinExistence type="predicted"/>
<dbReference type="EMBL" id="JH597989">
    <property type="status" value="NOT_ANNOTATED_CDS"/>
    <property type="molecule type" value="Genomic_DNA"/>
</dbReference>
<dbReference type="PANTHER" id="PTHR33889">
    <property type="entry name" value="OS04G0681850 PROTEIN"/>
    <property type="match status" value="1"/>
</dbReference>
<reference evidence="2" key="1">
    <citation type="journal article" date="2010" name="Science">
        <title>Signatures of adaptation to obligate biotrophy in the Hyaloperonospora arabidopsidis genome.</title>
        <authorList>
            <person name="Baxter L."/>
            <person name="Tripathy S."/>
            <person name="Ishaque N."/>
            <person name="Boot N."/>
            <person name="Cabral A."/>
            <person name="Kemen E."/>
            <person name="Thines M."/>
            <person name="Ah-Fong A."/>
            <person name="Anderson R."/>
            <person name="Badejoko W."/>
            <person name="Bittner-Eddy P."/>
            <person name="Boore J.L."/>
            <person name="Chibucos M.C."/>
            <person name="Coates M."/>
            <person name="Dehal P."/>
            <person name="Delehaunty K."/>
            <person name="Dong S."/>
            <person name="Downton P."/>
            <person name="Dumas B."/>
            <person name="Fabro G."/>
            <person name="Fronick C."/>
            <person name="Fuerstenberg S.I."/>
            <person name="Fulton L."/>
            <person name="Gaulin E."/>
            <person name="Govers F."/>
            <person name="Hughes L."/>
            <person name="Humphray S."/>
            <person name="Jiang R.H."/>
            <person name="Judelson H."/>
            <person name="Kamoun S."/>
            <person name="Kyung K."/>
            <person name="Meijer H."/>
            <person name="Minx P."/>
            <person name="Morris P."/>
            <person name="Nelson J."/>
            <person name="Phuntumart V."/>
            <person name="Qutob D."/>
            <person name="Rehmany A."/>
            <person name="Rougon-Cardoso A."/>
            <person name="Ryden P."/>
            <person name="Torto-Alalibo T."/>
            <person name="Studholme D."/>
            <person name="Wang Y."/>
            <person name="Win J."/>
            <person name="Wood J."/>
            <person name="Clifton S.W."/>
            <person name="Rogers J."/>
            <person name="Van den Ackerveken G."/>
            <person name="Jones J.D."/>
            <person name="McDowell J.M."/>
            <person name="Beynon J."/>
            <person name="Tyler B.M."/>
        </authorList>
    </citation>
    <scope>NUCLEOTIDE SEQUENCE [LARGE SCALE GENOMIC DNA]</scope>
    <source>
        <strain evidence="2">Emoy2</strain>
    </source>
</reference>
<reference evidence="1" key="2">
    <citation type="submission" date="2015-06" db="UniProtKB">
        <authorList>
            <consortium name="EnsemblProtists"/>
        </authorList>
    </citation>
    <scope>IDENTIFICATION</scope>
    <source>
        <strain evidence="1">Emoy2</strain>
    </source>
</reference>
<organism evidence="1 2">
    <name type="scientific">Hyaloperonospora arabidopsidis (strain Emoy2)</name>
    <name type="common">Downy mildew agent</name>
    <name type="synonym">Peronospora arabidopsidis</name>
    <dbReference type="NCBI Taxonomy" id="559515"/>
    <lineage>
        <taxon>Eukaryota</taxon>
        <taxon>Sar</taxon>
        <taxon>Stramenopiles</taxon>
        <taxon>Oomycota</taxon>
        <taxon>Peronosporomycetes</taxon>
        <taxon>Peronosporales</taxon>
        <taxon>Peronosporaceae</taxon>
        <taxon>Hyaloperonospora</taxon>
    </lineage>
</organism>
<dbReference type="AlphaFoldDB" id="M4B8P2"/>
<evidence type="ECO:0000313" key="1">
    <source>
        <dbReference type="EnsemblProtists" id="HpaP802649"/>
    </source>
</evidence>
<accession>M4B8P2</accession>
<sequence length="202" mass="22467">MDEERPIMANYLLQHRQGQPRLPRAVIAAAADKFQVHRNTVSRIWSFMKPVLDSGSSTDVVMRQVLSRNRGNCGRKRKDYTVALERVKQLPLNQRCSLRALSSAVGVPRTTLLRLLQNDKTTDKTASAAGHLEMSLDVKPTIANIIKPALSDKNKRERVNFCCSKMQPNCVVDICTTSCISIPRVLATRSARAPSVPFVGVL</sequence>
<keyword evidence="2" id="KW-1185">Reference proteome</keyword>
<protein>
    <recommendedName>
        <fullName evidence="3">Transposase Tc1-like domain-containing protein</fullName>
    </recommendedName>
</protein>
<dbReference type="eggNOG" id="ENOG502QQNW">
    <property type="taxonomic scope" value="Eukaryota"/>
</dbReference>
<dbReference type="InParanoid" id="M4B8P2"/>
<dbReference type="EnsemblProtists" id="HpaT802649">
    <property type="protein sequence ID" value="HpaP802649"/>
    <property type="gene ID" value="HpaG802649"/>
</dbReference>
<dbReference type="HOGENOM" id="CLU_1356947_0_0_1"/>